<evidence type="ECO:0000256" key="5">
    <source>
        <dbReference type="SAM" id="Phobius"/>
    </source>
</evidence>
<feature type="transmembrane region" description="Helical" evidence="5">
    <location>
        <begin position="215"/>
        <end position="238"/>
    </location>
</feature>
<dbReference type="Proteomes" id="UP000663882">
    <property type="component" value="Unassembled WGS sequence"/>
</dbReference>
<evidence type="ECO:0000256" key="1">
    <source>
        <dbReference type="ARBA" id="ARBA00004141"/>
    </source>
</evidence>
<dbReference type="GO" id="GO:0022857">
    <property type="term" value="F:transmembrane transporter activity"/>
    <property type="evidence" value="ECO:0007669"/>
    <property type="project" value="InterPro"/>
</dbReference>
<evidence type="ECO:0000313" key="9">
    <source>
        <dbReference type="EMBL" id="CAF3965864.1"/>
    </source>
</evidence>
<evidence type="ECO:0000313" key="6">
    <source>
        <dbReference type="EMBL" id="CAF0836439.1"/>
    </source>
</evidence>
<sequence>MIRSSEKRINVDLTSKKTIPWWKSISIEPVVFLYMLAIYVNIPTDEALLYRQVCYKLYNISLCNSMNLIKINKTYIYEHMEDIIQKYTSIYVMYFNFVYSIPSIFISIICGIWSDKYSHKVPMIFASIGCILSAIVNLFVSIVKYNLSLEILFLSNIFLSLFGSTSTMFSIIYNYISHITTIENRTQRIAIIESCLMFGSTIGLILSGILIDLTNFQYCFLFISFIHFINIIYIIFYVQEVIQQKQNIKSYKNFYEILFFCYDIKNSFRVLFKQREFNQRKYLLLAIFGLLCSVLISIGESSVIYLYLKKSPLSFSQSLYGIFRGLKSFGLGLGLLLLLPILRYLFNISDISCAILGTLSKCIGDFLYAMNHSKTFIFMIPLFGMLSSYVVVGIRSYISKICNLDEEGKIFSIIASLESIDALIGSLLFNILYSYTISTYPKLIFILACFLHFLTLPIFIYILFNDNYLNRRKIIVEQMKKISIIKNNNSSNQSHVRYSSLIMNYLEQNNQRFIYDDYNHFDNNKNEIRYILQHK</sequence>
<dbReference type="Gene3D" id="1.20.1250.20">
    <property type="entry name" value="MFS general substrate transporter like domains"/>
    <property type="match status" value="1"/>
</dbReference>
<evidence type="ECO:0000313" key="10">
    <source>
        <dbReference type="Proteomes" id="UP000663889"/>
    </source>
</evidence>
<keyword evidence="2 5" id="KW-0812">Transmembrane</keyword>
<feature type="transmembrane region" description="Helical" evidence="5">
    <location>
        <begin position="90"/>
        <end position="112"/>
    </location>
</feature>
<dbReference type="PANTHER" id="PTHR23507:SF1">
    <property type="entry name" value="FI18259P1-RELATED"/>
    <property type="match status" value="1"/>
</dbReference>
<evidence type="ECO:0000313" key="7">
    <source>
        <dbReference type="EMBL" id="CAF0873389.1"/>
    </source>
</evidence>
<feature type="transmembrane region" description="Helical" evidence="5">
    <location>
        <begin position="21"/>
        <end position="42"/>
    </location>
</feature>
<feature type="transmembrane region" description="Helical" evidence="5">
    <location>
        <begin position="443"/>
        <end position="464"/>
    </location>
</feature>
<comment type="subcellular location">
    <subcellularLocation>
        <location evidence="1">Membrane</location>
        <topology evidence="1">Multi-pass membrane protein</topology>
    </subcellularLocation>
</comment>
<accession>A0A813V475</accession>
<feature type="transmembrane region" description="Helical" evidence="5">
    <location>
        <begin position="410"/>
        <end position="431"/>
    </location>
</feature>
<keyword evidence="4 5" id="KW-0472">Membrane</keyword>
<evidence type="ECO:0000313" key="8">
    <source>
        <dbReference type="EMBL" id="CAF3694148.1"/>
    </source>
</evidence>
<evidence type="ECO:0000256" key="3">
    <source>
        <dbReference type="ARBA" id="ARBA00022989"/>
    </source>
</evidence>
<organism evidence="6 10">
    <name type="scientific">Rotaria sordida</name>
    <dbReference type="NCBI Taxonomy" id="392033"/>
    <lineage>
        <taxon>Eukaryota</taxon>
        <taxon>Metazoa</taxon>
        <taxon>Spiralia</taxon>
        <taxon>Gnathifera</taxon>
        <taxon>Rotifera</taxon>
        <taxon>Eurotatoria</taxon>
        <taxon>Bdelloidea</taxon>
        <taxon>Philodinida</taxon>
        <taxon>Philodinidae</taxon>
        <taxon>Rotaria</taxon>
    </lineage>
</organism>
<dbReference type="Proteomes" id="UP000663823">
    <property type="component" value="Unassembled WGS sequence"/>
</dbReference>
<feature type="transmembrane region" description="Helical" evidence="5">
    <location>
        <begin position="282"/>
        <end position="308"/>
    </location>
</feature>
<feature type="transmembrane region" description="Helical" evidence="5">
    <location>
        <begin position="328"/>
        <end position="346"/>
    </location>
</feature>
<dbReference type="SUPFAM" id="SSF103473">
    <property type="entry name" value="MFS general substrate transporter"/>
    <property type="match status" value="1"/>
</dbReference>
<feature type="transmembrane region" description="Helical" evidence="5">
    <location>
        <begin position="376"/>
        <end position="398"/>
    </location>
</feature>
<gene>
    <name evidence="9" type="ORF">FNK824_LOCUS24047</name>
    <name evidence="8" type="ORF">OTI717_LOCUS12084</name>
    <name evidence="7" type="ORF">RFH988_LOCUS7591</name>
    <name evidence="6" type="ORF">SEV965_LOCUS2383</name>
</gene>
<protein>
    <recommendedName>
        <fullName evidence="11">Proton-coupled folate transporter</fullName>
    </recommendedName>
</protein>
<dbReference type="GO" id="GO:0016020">
    <property type="term" value="C:membrane"/>
    <property type="evidence" value="ECO:0007669"/>
    <property type="project" value="UniProtKB-SubCell"/>
</dbReference>
<dbReference type="InterPro" id="IPR036259">
    <property type="entry name" value="MFS_trans_sf"/>
</dbReference>
<dbReference type="InterPro" id="IPR011701">
    <property type="entry name" value="MFS"/>
</dbReference>
<feature type="transmembrane region" description="Helical" evidence="5">
    <location>
        <begin position="151"/>
        <end position="176"/>
    </location>
</feature>
<dbReference type="Proteomes" id="UP000663874">
    <property type="component" value="Unassembled WGS sequence"/>
</dbReference>
<proteinExistence type="predicted"/>
<feature type="transmembrane region" description="Helical" evidence="5">
    <location>
        <begin position="124"/>
        <end position="145"/>
    </location>
</feature>
<dbReference type="EMBL" id="CAJNOO010000242">
    <property type="protein sequence ID" value="CAF0873389.1"/>
    <property type="molecule type" value="Genomic_DNA"/>
</dbReference>
<dbReference type="Pfam" id="PF07690">
    <property type="entry name" value="MFS_1"/>
    <property type="match status" value="1"/>
</dbReference>
<feature type="transmembrane region" description="Helical" evidence="5">
    <location>
        <begin position="353"/>
        <end position="370"/>
    </location>
</feature>
<dbReference type="PANTHER" id="PTHR23507">
    <property type="entry name" value="ZGC:174356"/>
    <property type="match status" value="1"/>
</dbReference>
<feature type="transmembrane region" description="Helical" evidence="5">
    <location>
        <begin position="188"/>
        <end position="209"/>
    </location>
</feature>
<evidence type="ECO:0000256" key="2">
    <source>
        <dbReference type="ARBA" id="ARBA00022692"/>
    </source>
</evidence>
<reference evidence="6" key="1">
    <citation type="submission" date="2021-02" db="EMBL/GenBank/DDBJ databases">
        <authorList>
            <person name="Nowell W R."/>
        </authorList>
    </citation>
    <scope>NUCLEOTIDE SEQUENCE</scope>
</reference>
<keyword evidence="3 5" id="KW-1133">Transmembrane helix</keyword>
<evidence type="ECO:0008006" key="11">
    <source>
        <dbReference type="Google" id="ProtNLM"/>
    </source>
</evidence>
<dbReference type="EMBL" id="CAJOAX010001191">
    <property type="protein sequence ID" value="CAF3694148.1"/>
    <property type="molecule type" value="Genomic_DNA"/>
</dbReference>
<dbReference type="EMBL" id="CAJOBE010005244">
    <property type="protein sequence ID" value="CAF3965864.1"/>
    <property type="molecule type" value="Genomic_DNA"/>
</dbReference>
<dbReference type="Proteomes" id="UP000663889">
    <property type="component" value="Unassembled WGS sequence"/>
</dbReference>
<dbReference type="EMBL" id="CAJNOU010000053">
    <property type="protein sequence ID" value="CAF0836439.1"/>
    <property type="molecule type" value="Genomic_DNA"/>
</dbReference>
<name>A0A813V475_9BILA</name>
<comment type="caution">
    <text evidence="6">The sequence shown here is derived from an EMBL/GenBank/DDBJ whole genome shotgun (WGS) entry which is preliminary data.</text>
</comment>
<dbReference type="OrthoDB" id="419734at2759"/>
<dbReference type="AlphaFoldDB" id="A0A813V475"/>
<evidence type="ECO:0000256" key="4">
    <source>
        <dbReference type="ARBA" id="ARBA00023136"/>
    </source>
</evidence>